<feature type="coiled-coil region" evidence="12">
    <location>
        <begin position="933"/>
        <end position="1003"/>
    </location>
</feature>
<dbReference type="FunFam" id="1.10.150.20:FF:000050">
    <property type="entry name" value="DNA repair protein UVH3"/>
    <property type="match status" value="1"/>
</dbReference>
<evidence type="ECO:0000313" key="16">
    <source>
        <dbReference type="EMBL" id="KAL3698871.1"/>
    </source>
</evidence>
<dbReference type="GO" id="GO:0046872">
    <property type="term" value="F:metal ion binding"/>
    <property type="evidence" value="ECO:0007669"/>
    <property type="project" value="UniProtKB-KW"/>
</dbReference>
<dbReference type="EMBL" id="JBJQOH010000002">
    <property type="protein sequence ID" value="KAL3698871.1"/>
    <property type="molecule type" value="Genomic_DNA"/>
</dbReference>
<dbReference type="Proteomes" id="UP001633002">
    <property type="component" value="Unassembled WGS sequence"/>
</dbReference>
<dbReference type="PROSITE" id="PS00842">
    <property type="entry name" value="XPG_2"/>
    <property type="match status" value="1"/>
</dbReference>
<dbReference type="SUPFAM" id="SSF88723">
    <property type="entry name" value="PIN domain-like"/>
    <property type="match status" value="1"/>
</dbReference>
<keyword evidence="6" id="KW-0255">Endonuclease</keyword>
<dbReference type="Gene3D" id="1.10.150.20">
    <property type="entry name" value="5' to 3' exonuclease, C-terminal subdomain"/>
    <property type="match status" value="1"/>
</dbReference>
<evidence type="ECO:0000256" key="6">
    <source>
        <dbReference type="ARBA" id="ARBA00022759"/>
    </source>
</evidence>
<evidence type="ECO:0008006" key="18">
    <source>
        <dbReference type="Google" id="ProtNLM"/>
    </source>
</evidence>
<evidence type="ECO:0000256" key="13">
    <source>
        <dbReference type="SAM" id="MobiDB-lite"/>
    </source>
</evidence>
<feature type="region of interest" description="Disordered" evidence="13">
    <location>
        <begin position="1159"/>
        <end position="1191"/>
    </location>
</feature>
<dbReference type="FunFam" id="3.40.50.1010:FF:000031">
    <property type="entry name" value="DNA repair protein UVH3"/>
    <property type="match status" value="1"/>
</dbReference>
<keyword evidence="5" id="KW-0479">Metal-binding</keyword>
<keyword evidence="9" id="KW-0460">Magnesium</keyword>
<evidence type="ECO:0000256" key="9">
    <source>
        <dbReference type="ARBA" id="ARBA00022842"/>
    </source>
</evidence>
<dbReference type="GO" id="GO:0005634">
    <property type="term" value="C:nucleus"/>
    <property type="evidence" value="ECO:0007669"/>
    <property type="project" value="UniProtKB-SubCell"/>
</dbReference>
<dbReference type="PROSITE" id="PS00841">
    <property type="entry name" value="XPG_1"/>
    <property type="match status" value="1"/>
</dbReference>
<feature type="domain" description="XPG N-terminal" evidence="15">
    <location>
        <begin position="1"/>
        <end position="98"/>
    </location>
</feature>
<dbReference type="InterPro" id="IPR029060">
    <property type="entry name" value="PIN-like_dom_sf"/>
</dbReference>
<accession>A0ABD3I5T7</accession>
<feature type="region of interest" description="Disordered" evidence="13">
    <location>
        <begin position="788"/>
        <end position="812"/>
    </location>
</feature>
<feature type="region of interest" description="Disordered" evidence="13">
    <location>
        <begin position="629"/>
        <end position="648"/>
    </location>
</feature>
<evidence type="ECO:0000256" key="10">
    <source>
        <dbReference type="ARBA" id="ARBA00023204"/>
    </source>
</evidence>
<feature type="compositionally biased region" description="Low complexity" evidence="13">
    <location>
        <begin position="711"/>
        <end position="729"/>
    </location>
</feature>
<proteinExistence type="inferred from homology"/>
<feature type="compositionally biased region" description="Basic and acidic residues" evidence="13">
    <location>
        <begin position="1510"/>
        <end position="1522"/>
    </location>
</feature>
<keyword evidence="17" id="KW-1185">Reference proteome</keyword>
<evidence type="ECO:0000313" key="17">
    <source>
        <dbReference type="Proteomes" id="UP001633002"/>
    </source>
</evidence>
<feature type="compositionally biased region" description="Polar residues" evidence="13">
    <location>
        <begin position="506"/>
        <end position="518"/>
    </location>
</feature>
<dbReference type="InterPro" id="IPR008918">
    <property type="entry name" value="HhH2"/>
</dbReference>
<dbReference type="PRINTS" id="PR00066">
    <property type="entry name" value="XRODRMPGMNTG"/>
</dbReference>
<keyword evidence="4" id="KW-0540">Nuclease</keyword>
<evidence type="ECO:0000256" key="3">
    <source>
        <dbReference type="ARBA" id="ARBA00005283"/>
    </source>
</evidence>
<keyword evidence="8" id="KW-0378">Hydrolase</keyword>
<dbReference type="GO" id="GO:0006281">
    <property type="term" value="P:DNA repair"/>
    <property type="evidence" value="ECO:0007669"/>
    <property type="project" value="UniProtKB-KW"/>
</dbReference>
<feature type="region of interest" description="Disordered" evidence="13">
    <location>
        <begin position="1329"/>
        <end position="1468"/>
    </location>
</feature>
<keyword evidence="7" id="KW-0227">DNA damage</keyword>
<comment type="subcellular location">
    <subcellularLocation>
        <location evidence="2">Nucleus</location>
    </subcellularLocation>
</comment>
<dbReference type="PRINTS" id="PR00853">
    <property type="entry name" value="XPGRADSUPER"/>
</dbReference>
<dbReference type="InterPro" id="IPR036279">
    <property type="entry name" value="5-3_exonuclease_C_sf"/>
</dbReference>
<evidence type="ECO:0000256" key="11">
    <source>
        <dbReference type="ARBA" id="ARBA00023242"/>
    </source>
</evidence>
<dbReference type="SMART" id="SM00484">
    <property type="entry name" value="XPGI"/>
    <property type="match status" value="1"/>
</dbReference>
<dbReference type="Pfam" id="PF00752">
    <property type="entry name" value="XPG_N"/>
    <property type="match status" value="1"/>
</dbReference>
<feature type="region of interest" description="Disordered" evidence="13">
    <location>
        <begin position="436"/>
        <end position="458"/>
    </location>
</feature>
<dbReference type="CDD" id="cd09904">
    <property type="entry name" value="H3TH_XPG"/>
    <property type="match status" value="1"/>
</dbReference>
<dbReference type="InterPro" id="IPR001044">
    <property type="entry name" value="XPG/Rad2_eukaryotes"/>
</dbReference>
<evidence type="ECO:0000256" key="12">
    <source>
        <dbReference type="SAM" id="Coils"/>
    </source>
</evidence>
<dbReference type="GO" id="GO:0016787">
    <property type="term" value="F:hydrolase activity"/>
    <property type="evidence" value="ECO:0007669"/>
    <property type="project" value="UniProtKB-KW"/>
</dbReference>
<evidence type="ECO:0000256" key="1">
    <source>
        <dbReference type="ARBA" id="ARBA00001946"/>
    </source>
</evidence>
<evidence type="ECO:0000256" key="7">
    <source>
        <dbReference type="ARBA" id="ARBA00022763"/>
    </source>
</evidence>
<feature type="region of interest" description="Disordered" evidence="13">
    <location>
        <begin position="503"/>
        <end position="529"/>
    </location>
</feature>
<dbReference type="InterPro" id="IPR006085">
    <property type="entry name" value="XPG_DNA_repair_N"/>
</dbReference>
<keyword evidence="11" id="KW-0539">Nucleus</keyword>
<dbReference type="GO" id="GO:0004519">
    <property type="term" value="F:endonuclease activity"/>
    <property type="evidence" value="ECO:0007669"/>
    <property type="project" value="UniProtKB-KW"/>
</dbReference>
<dbReference type="SUPFAM" id="SSF47807">
    <property type="entry name" value="5' to 3' exonuclease, C-terminal subdomain"/>
    <property type="match status" value="1"/>
</dbReference>
<dbReference type="PANTHER" id="PTHR16171:SF7">
    <property type="entry name" value="DNA REPAIR PROTEIN RAD2"/>
    <property type="match status" value="1"/>
</dbReference>
<reference evidence="16 17" key="1">
    <citation type="submission" date="2024-09" db="EMBL/GenBank/DDBJ databases">
        <title>Chromosome-scale assembly of Riccia sorocarpa.</title>
        <authorList>
            <person name="Paukszto L."/>
        </authorList>
    </citation>
    <scope>NUCLEOTIDE SEQUENCE [LARGE SCALE GENOMIC DNA]</scope>
    <source>
        <strain evidence="16">LP-2024</strain>
        <tissue evidence="16">Aerial parts of the thallus</tissue>
    </source>
</reference>
<feature type="domain" description="XPG-I" evidence="14">
    <location>
        <begin position="1024"/>
        <end position="1093"/>
    </location>
</feature>
<feature type="region of interest" description="Disordered" evidence="13">
    <location>
        <begin position="324"/>
        <end position="351"/>
    </location>
</feature>
<dbReference type="Gene3D" id="3.40.50.1010">
    <property type="entry name" value="5'-nuclease"/>
    <property type="match status" value="2"/>
</dbReference>
<evidence type="ECO:0000256" key="2">
    <source>
        <dbReference type="ARBA" id="ARBA00004123"/>
    </source>
</evidence>
<name>A0ABD3I5T7_9MARC</name>
<dbReference type="SMART" id="SM00279">
    <property type="entry name" value="HhH2"/>
    <property type="match status" value="1"/>
</dbReference>
<dbReference type="InterPro" id="IPR006084">
    <property type="entry name" value="XPG/Rad2"/>
</dbReference>
<comment type="caution">
    <text evidence="16">The sequence shown here is derived from an EMBL/GenBank/DDBJ whole genome shotgun (WGS) entry which is preliminary data.</text>
</comment>
<evidence type="ECO:0000256" key="4">
    <source>
        <dbReference type="ARBA" id="ARBA00022722"/>
    </source>
</evidence>
<protein>
    <recommendedName>
        <fullName evidence="18">DNA repair protein UVH3</fullName>
    </recommendedName>
</protein>
<dbReference type="CDD" id="cd09868">
    <property type="entry name" value="PIN_XPG_RAD2"/>
    <property type="match status" value="2"/>
</dbReference>
<dbReference type="InterPro" id="IPR006086">
    <property type="entry name" value="XPG-I_dom"/>
</dbReference>
<dbReference type="SMART" id="SM00485">
    <property type="entry name" value="XPGN"/>
    <property type="match status" value="1"/>
</dbReference>
<evidence type="ECO:0000259" key="15">
    <source>
        <dbReference type="SMART" id="SM00485"/>
    </source>
</evidence>
<keyword evidence="10" id="KW-0234">DNA repair</keyword>
<evidence type="ECO:0000256" key="5">
    <source>
        <dbReference type="ARBA" id="ARBA00022723"/>
    </source>
</evidence>
<dbReference type="InterPro" id="IPR019974">
    <property type="entry name" value="XPG_CS"/>
</dbReference>
<sequence length="1696" mass="187743">MGVQGLWELLAPVGRRVSVDSLGNKKLAVDASIWIVQFMKAMRDENGDMIRNAHLLGFFRRICKLLFLRIKPVFVFDGATPVLKRRTLIARRKQRENAQFKIRKTAEKLLLNHIRTRKLEEIASQICSGDKRKSADQLGSRATGIPGSAGEAEILQKSEFGDKEAEGRQSSVFGGKSEQEATDALLAASLAAGYEKNMEEENDSVEEIIESNSEKNEVEEIILPSNVKGLDPALLASLPASMQLELLVQMREQLVAENRQKFQKASKVPASFSQLQIQAYLKTVAFRREITEVQRAAGGGGVGGVPTARIASASDREFIFSNSFQGEKPAPSKIEEERRSQHSSIGTKKEVSFSLPGSKSKLFSAVKDTQQSPLQEVPGEGVVSLVSTEINEPSAGSVQTYVDEKGHVRVSRIRGMGVRMTRDLQWNLYLMKDSESRRSLETGTSDPPVIPSTRVDQSSAPVISDDFVRQAGNQGLQISFVDDGNLSNSKDGDLFEELVAIKGQDEQQGPSSPANNVGGSRGCKKEDEDDFEWEEGVIDKNLDSSLDGDNSRCFGVLEVCSSAFIRQDENYTKVAVLPAGEQGAQEANHHEHDSREGSLEVTAVKIGDVVEAIKPSLMMKDEGGCTVEREENGNLEDGPGSGESEVEWEDGTGSVTIMDLDGRAERDVNSIQSDFSEEAQIQEAIRRSLEEYHLPAMKASSQILIKDPSDDSPGSESHSKSSAGLSSLARADQESEQMYFARERTRKGKGLLDEDGHVSGQFEQNMCQVSSAQMGDCARTSLLRRTQVADEPEARGRDENSSSYLKEVSETANAVPRISELEQIDTVHARQRAAVTGPIVRSPVGREAANYGDVLFGDMTLPSVQEPATIPVVLDAVKMPLVEKSLEQEVPSPKATGSLENQLTTGRKDVNEEVRVRISGHLSEADSEAELLRDAEQVDIEKDREELRRKEEQLLLEREQLAREEEELQAELQAEREEIEAGLDRERDLLAREEMELRATQKRNERNAESVTGEMFSDVQELLRMFGLPYVVAPMEAEAQCAYLDATKLVDGVVTEDSDVFLFGGRNVYKNLFDDRKYVETYYMKDLESEMGMNREKLVRMALLLGSDYTEGISGIGIVNAIEVVNAFDEEDGLRKFRMWLDSPDMSLFNKVRGHAKVQDKGTVPAKGDSSKNEQSEQTEGTEGGGVDQIEGNRFTPRQRIFISEHRVVSKNWNIPDSFPSPAVIAAYVNPMVEKSKETFSFGRPDLETLRRFCYEKFGWNKEKADELLLPVLKEYDRRETQTRLDSFYHFSQRFAKIRSRRIQKAVTGITGRRSEELMDLPHHLIISSASVEKKKRSKTSADESNDTNDRSEGGVTRTGRGRKGRGRAKAEVQTRVGDVQGEKNAGIGEEDNTRKGRTQGRGKDKPGRNRIRGRVWGRGSVKGGSRTKDSEFDDSEADANHSDVSKTSNSTEGHRDGIKSLKRKANQISPVIRRTTRRVSEVSYVESSDEDVGAACSAGGGNQMVNVPEDSRDERERKEDVFSTEPITRAAGSRNDNRTFLGPSLIHDYDEGGDFCREGDKENEEFGFGMEQAAYVAQGGGFCVEEEEIPPTPTDPAISSLEGIDKHSGFALGGGFCLPEEEETVGRLSETAAEACSDKLEESGSSKLTDFKSLSSQRLTTDDFVLPSSQYGNSMQLELGLRAMPLMRRKRRKSG</sequence>
<gene>
    <name evidence="16" type="ORF">R1sor_012947</name>
</gene>
<keyword evidence="12" id="KW-0175">Coiled coil</keyword>
<dbReference type="PANTHER" id="PTHR16171">
    <property type="entry name" value="DNA REPAIR PROTEIN COMPLEMENTING XP-G CELLS-RELATED"/>
    <property type="match status" value="1"/>
</dbReference>
<organism evidence="16 17">
    <name type="scientific">Riccia sorocarpa</name>
    <dbReference type="NCBI Taxonomy" id="122646"/>
    <lineage>
        <taxon>Eukaryota</taxon>
        <taxon>Viridiplantae</taxon>
        <taxon>Streptophyta</taxon>
        <taxon>Embryophyta</taxon>
        <taxon>Marchantiophyta</taxon>
        <taxon>Marchantiopsida</taxon>
        <taxon>Marchantiidae</taxon>
        <taxon>Marchantiales</taxon>
        <taxon>Ricciaceae</taxon>
        <taxon>Riccia</taxon>
    </lineage>
</organism>
<feature type="region of interest" description="Disordered" evidence="13">
    <location>
        <begin position="705"/>
        <end position="736"/>
    </location>
</feature>
<comment type="cofactor">
    <cofactor evidence="1">
        <name>Mg(2+)</name>
        <dbReference type="ChEBI" id="CHEBI:18420"/>
    </cofactor>
</comment>
<evidence type="ECO:0000259" key="14">
    <source>
        <dbReference type="SMART" id="SM00484"/>
    </source>
</evidence>
<comment type="similarity">
    <text evidence="3">Belongs to the XPG/RAD2 endonuclease family. XPG subfamily.</text>
</comment>
<feature type="region of interest" description="Disordered" evidence="13">
    <location>
        <begin position="1493"/>
        <end position="1523"/>
    </location>
</feature>
<dbReference type="Pfam" id="PF00867">
    <property type="entry name" value="XPG_I"/>
    <property type="match status" value="1"/>
</dbReference>
<evidence type="ECO:0000256" key="8">
    <source>
        <dbReference type="ARBA" id="ARBA00022801"/>
    </source>
</evidence>